<keyword evidence="5 10" id="KW-0732">Signal</keyword>
<comment type="similarity">
    <text evidence="2">Belongs to the bacterial solute-binding protein 1 family.</text>
</comment>
<name>A0A3P3Y9W9_PLABS</name>
<feature type="chain" id="PRO_5018080611" description="G-protein coupled receptors family 3 profile domain-containing protein" evidence="10">
    <location>
        <begin position="19"/>
        <end position="749"/>
    </location>
</feature>
<feature type="transmembrane region" description="Helical" evidence="9">
    <location>
        <begin position="475"/>
        <end position="495"/>
    </location>
</feature>
<evidence type="ECO:0000256" key="10">
    <source>
        <dbReference type="SAM" id="SignalP"/>
    </source>
</evidence>
<dbReference type="Pfam" id="PF00003">
    <property type="entry name" value="7tm_3"/>
    <property type="match status" value="1"/>
</dbReference>
<evidence type="ECO:0000256" key="7">
    <source>
        <dbReference type="ARBA" id="ARBA00023136"/>
    </source>
</evidence>
<gene>
    <name evidence="12" type="ORF">PLBR_LOCUS4177</name>
</gene>
<feature type="transmembrane region" description="Helical" evidence="9">
    <location>
        <begin position="612"/>
        <end position="633"/>
    </location>
</feature>
<evidence type="ECO:0000256" key="5">
    <source>
        <dbReference type="ARBA" id="ARBA00022729"/>
    </source>
</evidence>
<organism evidence="12 13">
    <name type="scientific">Plasmodiophora brassicae</name>
    <name type="common">Clubroot disease agent</name>
    <dbReference type="NCBI Taxonomy" id="37360"/>
    <lineage>
        <taxon>Eukaryota</taxon>
        <taxon>Sar</taxon>
        <taxon>Rhizaria</taxon>
        <taxon>Endomyxa</taxon>
        <taxon>Phytomyxea</taxon>
        <taxon>Plasmodiophorida</taxon>
        <taxon>Plasmodiophoridae</taxon>
        <taxon>Plasmodiophora</taxon>
    </lineage>
</organism>
<dbReference type="InterPro" id="IPR017978">
    <property type="entry name" value="GPCR_3_C"/>
</dbReference>
<evidence type="ECO:0000313" key="12">
    <source>
        <dbReference type="EMBL" id="SPQ96962.1"/>
    </source>
</evidence>
<geneLocation type="mitochondrion" evidence="12"/>
<feature type="domain" description="G-protein coupled receptors family 3 profile" evidence="11">
    <location>
        <begin position="449"/>
        <end position="720"/>
    </location>
</feature>
<feature type="transmembrane region" description="Helical" evidence="9">
    <location>
        <begin position="653"/>
        <end position="670"/>
    </location>
</feature>
<proteinExistence type="inferred from homology"/>
<sequence>MLVVALLIGPALVRWATAADTLTFLTATADNATDSAGLQAYADHISSLVPDVQISVDSTIGLETWSDTYSAEYAEIQKRGAVDIAYMDTIWVADFAEHMADLTELLPADFVQQFHPDGLEAGWYKGRLIALPWDIQNAFLIYNKALLAKYGYAAPPQTWDELEEMSRTIQEGERQTNPQFYGYAWDALDESLTCNILELISSHGGGNIIEPDGRVSINNPKAVKALARAVRWVGGISPYQVTSWDADGSKALFEAGGAAFTRQWGLQNFPGDDVTAATYGIAMLPNDGPGTRSKGTAGSAYLGISKYSSRPQQAASTLTTMLSVQEQTRRYRLFGLAPSRTSIYCGKRLCGPYDPNHWQVCDTNITDDYSVFRFSAPTAPQHYGNASRIVFTNIQQALMGRVSPQDALNTIECQLVLLLHDRSLLPDRCLNELLTAPWAFATAYSVTGLAMVVALALIPAFIYNKDNPVIRSASPIFCITICIGAVVFLASNVTATLKPNLFPSGCWATVWLTCIGFITMMGALYVKQHRVAQIFAAASGASGVMRTVTITNAEVFKRLALLVAVDAIAIGAWMAGQDTISAMATVQRVFRVSGCPCGADLDFVYSCQYAPAGFWLVAAIHFAIIVAGTAMAYRSRDIPMLMFNETKYMCMCAYNIFLALVLILPVLLLLKDNPSVQLVVRAVAVAVIVLCTLGTLFSYKFYLIATMTPTQIKMVMETKTVSVKTSTAGGESRTGGALSMKPVSFTAKP</sequence>
<keyword evidence="4 9" id="KW-0812">Transmembrane</keyword>
<protein>
    <recommendedName>
        <fullName evidence="11">G-protein coupled receptors family 3 profile domain-containing protein</fullName>
    </recommendedName>
</protein>
<feature type="transmembrane region" description="Helical" evidence="9">
    <location>
        <begin position="555"/>
        <end position="575"/>
    </location>
</feature>
<keyword evidence="3" id="KW-0813">Transport</keyword>
<comment type="subcellular location">
    <subcellularLocation>
        <location evidence="1">Membrane</location>
        <topology evidence="1">Multi-pass membrane protein</topology>
    </subcellularLocation>
</comment>
<evidence type="ECO:0000256" key="8">
    <source>
        <dbReference type="SAM" id="MobiDB-lite"/>
    </source>
</evidence>
<dbReference type="GO" id="GO:0004930">
    <property type="term" value="F:G protein-coupled receptor activity"/>
    <property type="evidence" value="ECO:0007669"/>
    <property type="project" value="InterPro"/>
</dbReference>
<evidence type="ECO:0000256" key="1">
    <source>
        <dbReference type="ARBA" id="ARBA00004141"/>
    </source>
</evidence>
<feature type="region of interest" description="Disordered" evidence="8">
    <location>
        <begin position="726"/>
        <end position="749"/>
    </location>
</feature>
<feature type="transmembrane region" description="Helical" evidence="9">
    <location>
        <begin position="682"/>
        <end position="704"/>
    </location>
</feature>
<accession>A0A3P3Y9W9</accession>
<evidence type="ECO:0000256" key="3">
    <source>
        <dbReference type="ARBA" id="ARBA00022448"/>
    </source>
</evidence>
<evidence type="ECO:0000256" key="2">
    <source>
        <dbReference type="ARBA" id="ARBA00008520"/>
    </source>
</evidence>
<dbReference type="InterPro" id="IPR006059">
    <property type="entry name" value="SBP"/>
</dbReference>
<feature type="transmembrane region" description="Helical" evidence="9">
    <location>
        <begin position="507"/>
        <end position="526"/>
    </location>
</feature>
<keyword evidence="7 9" id="KW-0472">Membrane</keyword>
<reference evidence="12 13" key="1">
    <citation type="submission" date="2018-03" db="EMBL/GenBank/DDBJ databases">
        <authorList>
            <person name="Fogelqvist J."/>
        </authorList>
    </citation>
    <scope>NUCLEOTIDE SEQUENCE [LARGE SCALE GENOMIC DNA]</scope>
</reference>
<dbReference type="EMBL" id="OVEO01000006">
    <property type="protein sequence ID" value="SPQ96962.1"/>
    <property type="molecule type" value="Genomic_DNA"/>
</dbReference>
<dbReference type="Gene3D" id="3.40.190.10">
    <property type="entry name" value="Periplasmic binding protein-like II"/>
    <property type="match status" value="2"/>
</dbReference>
<dbReference type="GO" id="GO:0016020">
    <property type="term" value="C:membrane"/>
    <property type="evidence" value="ECO:0007669"/>
    <property type="project" value="UniProtKB-SubCell"/>
</dbReference>
<dbReference type="PANTHER" id="PTHR43649:SF34">
    <property type="entry name" value="ABC TRANSPORTER PERIPLASMIC-BINDING PROTEIN YCJN-RELATED"/>
    <property type="match status" value="1"/>
</dbReference>
<dbReference type="PANTHER" id="PTHR43649">
    <property type="entry name" value="ARABINOSE-BINDING PROTEIN-RELATED"/>
    <property type="match status" value="1"/>
</dbReference>
<keyword evidence="6 9" id="KW-1133">Transmembrane helix</keyword>
<evidence type="ECO:0000256" key="9">
    <source>
        <dbReference type="SAM" id="Phobius"/>
    </source>
</evidence>
<evidence type="ECO:0000313" key="13">
    <source>
        <dbReference type="Proteomes" id="UP000290189"/>
    </source>
</evidence>
<dbReference type="PROSITE" id="PS50259">
    <property type="entry name" value="G_PROTEIN_RECEP_F3_4"/>
    <property type="match status" value="1"/>
</dbReference>
<feature type="transmembrane region" description="Helical" evidence="9">
    <location>
        <begin position="438"/>
        <end position="463"/>
    </location>
</feature>
<feature type="signal peptide" evidence="10">
    <location>
        <begin position="1"/>
        <end position="18"/>
    </location>
</feature>
<dbReference type="SUPFAM" id="SSF53850">
    <property type="entry name" value="Periplasmic binding protein-like II"/>
    <property type="match status" value="1"/>
</dbReference>
<dbReference type="AlphaFoldDB" id="A0A3P3Y9W9"/>
<evidence type="ECO:0000256" key="6">
    <source>
        <dbReference type="ARBA" id="ARBA00022989"/>
    </source>
</evidence>
<dbReference type="Pfam" id="PF01547">
    <property type="entry name" value="SBP_bac_1"/>
    <property type="match status" value="1"/>
</dbReference>
<keyword evidence="12" id="KW-0496">Mitochondrion</keyword>
<dbReference type="Proteomes" id="UP000290189">
    <property type="component" value="Unassembled WGS sequence"/>
</dbReference>
<dbReference type="InterPro" id="IPR050490">
    <property type="entry name" value="Bact_solute-bd_prot1"/>
</dbReference>
<evidence type="ECO:0000256" key="4">
    <source>
        <dbReference type="ARBA" id="ARBA00022692"/>
    </source>
</evidence>
<evidence type="ECO:0000259" key="11">
    <source>
        <dbReference type="PROSITE" id="PS50259"/>
    </source>
</evidence>